<evidence type="ECO:0000313" key="3">
    <source>
        <dbReference type="Proteomes" id="UP000027982"/>
    </source>
</evidence>
<dbReference type="InterPro" id="IPR006674">
    <property type="entry name" value="HD_domain"/>
</dbReference>
<keyword evidence="3" id="KW-1185">Reference proteome</keyword>
<dbReference type="STRING" id="661478.OP10G_1667"/>
<keyword evidence="2" id="KW-0378">Hydrolase</keyword>
<dbReference type="HOGENOM" id="CLU_090635_1_1_0"/>
<dbReference type="InterPro" id="IPR006675">
    <property type="entry name" value="HDIG_dom"/>
</dbReference>
<evidence type="ECO:0000313" key="2">
    <source>
        <dbReference type="EMBL" id="AIE85035.1"/>
    </source>
</evidence>
<sequence>MRWYARELGADEEAWGNAGLLHDFDYEQHPDEHPLWGMALLREQGWPQDVIDAIAAHYAAKTGVHPTTPIQRYLFACDELSGFITAVTYVRPSKSVHEVEVKSVTKKLKTPSFAAGVNRDDVQSGAELIGLSVDEHVANCLKAMQADADKLGLSGVQ</sequence>
<evidence type="ECO:0000259" key="1">
    <source>
        <dbReference type="Pfam" id="PF01966"/>
    </source>
</evidence>
<dbReference type="eggNOG" id="COG2316">
    <property type="taxonomic scope" value="Bacteria"/>
</dbReference>
<feature type="domain" description="HD" evidence="1">
    <location>
        <begin position="2"/>
        <end position="81"/>
    </location>
</feature>
<gene>
    <name evidence="2" type="ORF">OP10G_1667</name>
</gene>
<protein>
    <submittedName>
        <fullName evidence="2">Metal dependent phosphohydrolase</fullName>
    </submittedName>
</protein>
<dbReference type="Proteomes" id="UP000027982">
    <property type="component" value="Chromosome"/>
</dbReference>
<dbReference type="GO" id="GO:0016787">
    <property type="term" value="F:hydrolase activity"/>
    <property type="evidence" value="ECO:0007669"/>
    <property type="project" value="UniProtKB-KW"/>
</dbReference>
<proteinExistence type="predicted"/>
<accession>A0A068NQM8</accession>
<dbReference type="EMBL" id="CP007139">
    <property type="protein sequence ID" value="AIE85035.1"/>
    <property type="molecule type" value="Genomic_DNA"/>
</dbReference>
<reference evidence="2 3" key="1">
    <citation type="journal article" date="2014" name="PLoS ONE">
        <title>The first complete genome sequence of the class fimbriimonadia in the phylum armatimonadetes.</title>
        <authorList>
            <person name="Hu Z.Y."/>
            <person name="Wang Y.Z."/>
            <person name="Im W.T."/>
            <person name="Wang S.Y."/>
            <person name="Zhao G.P."/>
            <person name="Zheng H.J."/>
            <person name="Quan Z.X."/>
        </authorList>
    </citation>
    <scope>NUCLEOTIDE SEQUENCE [LARGE SCALE GENOMIC DNA]</scope>
    <source>
        <strain evidence="2">Gsoil 348</strain>
    </source>
</reference>
<organism evidence="2 3">
    <name type="scientific">Fimbriimonas ginsengisoli Gsoil 348</name>
    <dbReference type="NCBI Taxonomy" id="661478"/>
    <lineage>
        <taxon>Bacteria</taxon>
        <taxon>Bacillati</taxon>
        <taxon>Armatimonadota</taxon>
        <taxon>Fimbriimonadia</taxon>
        <taxon>Fimbriimonadales</taxon>
        <taxon>Fimbriimonadaceae</taxon>
        <taxon>Fimbriimonas</taxon>
    </lineage>
</organism>
<dbReference type="PANTHER" id="PTHR38659">
    <property type="entry name" value="METAL-DEPENDENT PHOSPHOHYDROLASE"/>
    <property type="match status" value="1"/>
</dbReference>
<dbReference type="AlphaFoldDB" id="A0A068NQM8"/>
<dbReference type="Pfam" id="PF01966">
    <property type="entry name" value="HD"/>
    <property type="match status" value="1"/>
</dbReference>
<dbReference type="KEGG" id="fgi:OP10G_1667"/>
<name>A0A068NQM8_FIMGI</name>
<dbReference type="NCBIfam" id="TIGR00277">
    <property type="entry name" value="HDIG"/>
    <property type="match status" value="1"/>
</dbReference>
<dbReference type="SUPFAM" id="SSF109604">
    <property type="entry name" value="HD-domain/PDEase-like"/>
    <property type="match status" value="1"/>
</dbReference>
<dbReference type="PANTHER" id="PTHR38659:SF1">
    <property type="entry name" value="METAL DEPENDENT PHOSPHOHYDROLASE"/>
    <property type="match status" value="1"/>
</dbReference>